<reference evidence="10" key="1">
    <citation type="journal article" date="2019" name="Int. J. Syst. Evol. Microbiol.">
        <title>The Global Catalogue of Microorganisms (GCM) 10K type strain sequencing project: providing services to taxonomists for standard genome sequencing and annotation.</title>
        <authorList>
            <consortium name="The Broad Institute Genomics Platform"/>
            <consortium name="The Broad Institute Genome Sequencing Center for Infectious Disease"/>
            <person name="Wu L."/>
            <person name="Ma J."/>
        </authorList>
    </citation>
    <scope>NUCLEOTIDE SEQUENCE [LARGE SCALE GENOMIC DNA]</scope>
    <source>
        <strain evidence="10">CCUG 49339</strain>
    </source>
</reference>
<feature type="transmembrane region" description="Helical" evidence="8">
    <location>
        <begin position="42"/>
        <end position="63"/>
    </location>
</feature>
<evidence type="ECO:0000256" key="3">
    <source>
        <dbReference type="ARBA" id="ARBA00022448"/>
    </source>
</evidence>
<keyword evidence="10" id="KW-1185">Reference proteome</keyword>
<comment type="similarity">
    <text evidence="2 8">Belongs to the 4-toluene sulfonate uptake permease (TSUP) (TC 2.A.102) family.</text>
</comment>
<gene>
    <name evidence="9" type="ORF">ACFSCX_15290</name>
</gene>
<sequence length="247" mass="26696">MDSTFFLLFFIGLFSSFLGTLAGGGGIITLPAMMLVGIPIQVGIATNKFSSGIASFTSILYLIKNKLFSIRVMIQVIIIAFFGGTVGAILTSSVSEQTMNIVALILLVFALLITLKNKQLMNTVTNTNQVSSSWSRVAPFMIAVYDGGFGPGSSTFAIIHYLREKFAYVESAQLARVLNFGSCVGAFIIFYQTGYVQWEYAIALAIGSAIGTQIGLRALPRIPLKVARTLLLTIICLLIGQVVYKTF</sequence>
<evidence type="ECO:0000256" key="8">
    <source>
        <dbReference type="RuleBase" id="RU363041"/>
    </source>
</evidence>
<comment type="caution">
    <text evidence="9">The sequence shown here is derived from an EMBL/GenBank/DDBJ whole genome shotgun (WGS) entry which is preliminary data.</text>
</comment>
<feature type="transmembrane region" description="Helical" evidence="8">
    <location>
        <begin position="226"/>
        <end position="244"/>
    </location>
</feature>
<feature type="transmembrane region" description="Helical" evidence="8">
    <location>
        <begin position="6"/>
        <end position="30"/>
    </location>
</feature>
<evidence type="ECO:0000256" key="4">
    <source>
        <dbReference type="ARBA" id="ARBA00022475"/>
    </source>
</evidence>
<evidence type="ECO:0000256" key="5">
    <source>
        <dbReference type="ARBA" id="ARBA00022692"/>
    </source>
</evidence>
<dbReference type="InterPro" id="IPR052017">
    <property type="entry name" value="TSUP"/>
</dbReference>
<proteinExistence type="inferred from homology"/>
<evidence type="ECO:0000313" key="10">
    <source>
        <dbReference type="Proteomes" id="UP001597214"/>
    </source>
</evidence>
<evidence type="ECO:0000256" key="6">
    <source>
        <dbReference type="ARBA" id="ARBA00022989"/>
    </source>
</evidence>
<name>A0ABW4LRV5_9BACI</name>
<evidence type="ECO:0000313" key="9">
    <source>
        <dbReference type="EMBL" id="MFD1737900.1"/>
    </source>
</evidence>
<keyword evidence="3" id="KW-0813">Transport</keyword>
<keyword evidence="5 8" id="KW-0812">Transmembrane</keyword>
<feature type="transmembrane region" description="Helical" evidence="8">
    <location>
        <begin position="200"/>
        <end position="219"/>
    </location>
</feature>
<evidence type="ECO:0000256" key="7">
    <source>
        <dbReference type="ARBA" id="ARBA00023136"/>
    </source>
</evidence>
<feature type="transmembrane region" description="Helical" evidence="8">
    <location>
        <begin position="174"/>
        <end position="194"/>
    </location>
</feature>
<dbReference type="Proteomes" id="UP001597214">
    <property type="component" value="Unassembled WGS sequence"/>
</dbReference>
<feature type="transmembrane region" description="Helical" evidence="8">
    <location>
        <begin position="137"/>
        <end position="162"/>
    </location>
</feature>
<dbReference type="Pfam" id="PF01925">
    <property type="entry name" value="TauE"/>
    <property type="match status" value="1"/>
</dbReference>
<dbReference type="EMBL" id="JBHUEM010000024">
    <property type="protein sequence ID" value="MFD1737900.1"/>
    <property type="molecule type" value="Genomic_DNA"/>
</dbReference>
<comment type="subcellular location">
    <subcellularLocation>
        <location evidence="1 8">Cell membrane</location>
        <topology evidence="1 8">Multi-pass membrane protein</topology>
    </subcellularLocation>
</comment>
<evidence type="ECO:0000256" key="2">
    <source>
        <dbReference type="ARBA" id="ARBA00009142"/>
    </source>
</evidence>
<dbReference type="InterPro" id="IPR002781">
    <property type="entry name" value="TM_pro_TauE-like"/>
</dbReference>
<protein>
    <recommendedName>
        <fullName evidence="8">Probable membrane transporter protein</fullName>
    </recommendedName>
</protein>
<dbReference type="PANTHER" id="PTHR30269">
    <property type="entry name" value="TRANSMEMBRANE PROTEIN YFCA"/>
    <property type="match status" value="1"/>
</dbReference>
<dbReference type="PANTHER" id="PTHR30269:SF0">
    <property type="entry name" value="MEMBRANE TRANSPORTER PROTEIN YFCA-RELATED"/>
    <property type="match status" value="1"/>
</dbReference>
<keyword evidence="6 8" id="KW-1133">Transmembrane helix</keyword>
<accession>A0ABW4LRV5</accession>
<dbReference type="RefSeq" id="WP_377929149.1">
    <property type="nucleotide sequence ID" value="NZ_JBHUEM010000024.1"/>
</dbReference>
<keyword evidence="4 8" id="KW-1003">Cell membrane</keyword>
<keyword evidence="7 8" id="KW-0472">Membrane</keyword>
<organism evidence="9 10">
    <name type="scientific">Bacillus salitolerans</name>
    <dbReference type="NCBI Taxonomy" id="1437434"/>
    <lineage>
        <taxon>Bacteria</taxon>
        <taxon>Bacillati</taxon>
        <taxon>Bacillota</taxon>
        <taxon>Bacilli</taxon>
        <taxon>Bacillales</taxon>
        <taxon>Bacillaceae</taxon>
        <taxon>Bacillus</taxon>
    </lineage>
</organism>
<feature type="transmembrane region" description="Helical" evidence="8">
    <location>
        <begin position="69"/>
        <end position="91"/>
    </location>
</feature>
<evidence type="ECO:0000256" key="1">
    <source>
        <dbReference type="ARBA" id="ARBA00004651"/>
    </source>
</evidence>
<feature type="transmembrane region" description="Helical" evidence="8">
    <location>
        <begin position="98"/>
        <end position="117"/>
    </location>
</feature>